<gene>
    <name evidence="3" type="ORF">UN63_16615</name>
</gene>
<dbReference type="InterPro" id="IPR050772">
    <property type="entry name" value="Hydratase-Decarb/MhpD_sf"/>
</dbReference>
<proteinExistence type="predicted"/>
<dbReference type="RefSeq" id="WP_104488610.1">
    <property type="nucleotide sequence ID" value="NZ_BMYB01000021.1"/>
</dbReference>
<dbReference type="PANTHER" id="PTHR30143">
    <property type="entry name" value="ACID HYDRATASE"/>
    <property type="match status" value="1"/>
</dbReference>
<comment type="caution">
    <text evidence="3">The sequence shown here is derived from an EMBL/GenBank/DDBJ whole genome shotgun (WGS) entry which is preliminary data.</text>
</comment>
<dbReference type="InterPro" id="IPR011234">
    <property type="entry name" value="Fumarylacetoacetase-like_C"/>
</dbReference>
<dbReference type="PANTHER" id="PTHR30143:SF0">
    <property type="entry name" value="2-KETO-4-PENTENOATE HYDRATASE"/>
    <property type="match status" value="1"/>
</dbReference>
<sequence length="259" mass="27726">MTSVNTSVTDAVTLLHIAYRAAGQFEALPASCAPQTVEQAYAIQDGLARKLWLDQGLRTSCWKVGAPRPGVTPYSAPIPPQRVHDSGAVVDTDAFHMIGIEGELAFRLGQPLTPRAELYSQEEVRAAIGELCVTIELVDTRLQDWQQAGELWRLADNQINGALVVGSGVTDWQGIDIGKQPVILRFNGEEQANKIGGHPLGDPTLILTEAVNHLVARNGGLQAGDLITSGTWTGMIFVEPGTEVEVIFPGIGEARVSLG</sequence>
<dbReference type="InterPro" id="IPR036663">
    <property type="entry name" value="Fumarylacetoacetase_C_sf"/>
</dbReference>
<dbReference type="SUPFAM" id="SSF56529">
    <property type="entry name" value="FAH"/>
    <property type="match status" value="1"/>
</dbReference>
<protein>
    <recommendedName>
        <fullName evidence="2">Fumarylacetoacetase-like C-terminal domain-containing protein</fullName>
    </recommendedName>
</protein>
<dbReference type="OrthoDB" id="9792137at2"/>
<evidence type="ECO:0000259" key="2">
    <source>
        <dbReference type="Pfam" id="PF01557"/>
    </source>
</evidence>
<reference evidence="4" key="1">
    <citation type="submission" date="2016-11" db="EMBL/GenBank/DDBJ databases">
        <authorList>
            <person name="Sisinthy S."/>
            <person name="Ara S."/>
            <person name="Gundlapally S.R."/>
        </authorList>
    </citation>
    <scope>NUCLEOTIDE SEQUENCE [LARGE SCALE GENOMIC DNA]</scope>
    <source>
        <strain evidence="4">V1-41</strain>
    </source>
</reference>
<dbReference type="AlphaFoldDB" id="A0A2P5THU6"/>
<dbReference type="Pfam" id="PF01557">
    <property type="entry name" value="FAA_hydrolase"/>
    <property type="match status" value="1"/>
</dbReference>
<dbReference type="GO" id="GO:0008684">
    <property type="term" value="F:2-oxopent-4-enoate hydratase activity"/>
    <property type="evidence" value="ECO:0007669"/>
    <property type="project" value="TreeGrafter"/>
</dbReference>
<dbReference type="EMBL" id="MPZM01000086">
    <property type="protein sequence ID" value="PPL14116.1"/>
    <property type="molecule type" value="Genomic_DNA"/>
</dbReference>
<evidence type="ECO:0000313" key="4">
    <source>
        <dbReference type="Proteomes" id="UP000242231"/>
    </source>
</evidence>
<name>A0A2P5THU6_9GAMM</name>
<dbReference type="GO" id="GO:0005737">
    <property type="term" value="C:cytoplasm"/>
    <property type="evidence" value="ECO:0007669"/>
    <property type="project" value="TreeGrafter"/>
</dbReference>
<evidence type="ECO:0000256" key="1">
    <source>
        <dbReference type="ARBA" id="ARBA00023239"/>
    </source>
</evidence>
<keyword evidence="4" id="KW-1185">Reference proteome</keyword>
<dbReference type="Proteomes" id="UP000242231">
    <property type="component" value="Unassembled WGS sequence"/>
</dbReference>
<dbReference type="Gene3D" id="3.90.850.10">
    <property type="entry name" value="Fumarylacetoacetase-like, C-terminal domain"/>
    <property type="match status" value="1"/>
</dbReference>
<organism evidence="3 4">
    <name type="scientific">Oceanisphaera arctica</name>
    <dbReference type="NCBI Taxonomy" id="641510"/>
    <lineage>
        <taxon>Bacteria</taxon>
        <taxon>Pseudomonadati</taxon>
        <taxon>Pseudomonadota</taxon>
        <taxon>Gammaproteobacteria</taxon>
        <taxon>Aeromonadales</taxon>
        <taxon>Aeromonadaceae</taxon>
        <taxon>Oceanisphaera</taxon>
    </lineage>
</organism>
<evidence type="ECO:0000313" key="3">
    <source>
        <dbReference type="EMBL" id="PPL14116.1"/>
    </source>
</evidence>
<accession>A0A2P5THU6</accession>
<keyword evidence="1" id="KW-0456">Lyase</keyword>
<feature type="domain" description="Fumarylacetoacetase-like C-terminal" evidence="2">
    <location>
        <begin position="92"/>
        <end position="255"/>
    </location>
</feature>